<evidence type="ECO:0000256" key="1">
    <source>
        <dbReference type="PIRSR" id="PIRSR600250-50"/>
    </source>
</evidence>
<dbReference type="GO" id="GO:0070007">
    <property type="term" value="F:glutamic-type endopeptidase activity"/>
    <property type="evidence" value="ECO:0007669"/>
    <property type="project" value="InterPro"/>
</dbReference>
<protein>
    <submittedName>
        <fullName evidence="3">Concanavalin A-like lectin/glucanase</fullName>
    </submittedName>
</protein>
<dbReference type="InterPro" id="IPR000250">
    <property type="entry name" value="Peptidase_G1"/>
</dbReference>
<dbReference type="InterPro" id="IPR038656">
    <property type="entry name" value="Peptidase_G1_sf"/>
</dbReference>
<accession>A0A2J6PUW2</accession>
<dbReference type="STRING" id="1745343.A0A2J6PUW2"/>
<dbReference type="GO" id="GO:0030246">
    <property type="term" value="F:carbohydrate binding"/>
    <property type="evidence" value="ECO:0007669"/>
    <property type="project" value="UniProtKB-KW"/>
</dbReference>
<dbReference type="AlphaFoldDB" id="A0A2J6PUW2"/>
<keyword evidence="4" id="KW-1185">Reference proteome</keyword>
<dbReference type="SUPFAM" id="SSF49899">
    <property type="entry name" value="Concanavalin A-like lectins/glucanases"/>
    <property type="match status" value="1"/>
</dbReference>
<dbReference type="PANTHER" id="PTHR37536">
    <property type="entry name" value="PUTATIVE (AFU_ORTHOLOGUE AFUA_3G02970)-RELATED"/>
    <property type="match status" value="1"/>
</dbReference>
<dbReference type="Pfam" id="PF01828">
    <property type="entry name" value="Peptidase_A4"/>
    <property type="match status" value="1"/>
</dbReference>
<evidence type="ECO:0000313" key="4">
    <source>
        <dbReference type="Proteomes" id="UP000235672"/>
    </source>
</evidence>
<dbReference type="CDD" id="cd13426">
    <property type="entry name" value="Peptidase_G1"/>
    <property type="match status" value="1"/>
</dbReference>
<dbReference type="Gene3D" id="2.60.120.700">
    <property type="entry name" value="Peptidase G1"/>
    <property type="match status" value="1"/>
</dbReference>
<feature type="active site" description="Proton acceptor" evidence="1">
    <location>
        <position position="206"/>
    </location>
</feature>
<evidence type="ECO:0000313" key="3">
    <source>
        <dbReference type="EMBL" id="PMD17817.1"/>
    </source>
</evidence>
<feature type="signal peptide" evidence="2">
    <location>
        <begin position="1"/>
        <end position="18"/>
    </location>
</feature>
<proteinExistence type="predicted"/>
<dbReference type="PANTHER" id="PTHR37536:SF1">
    <property type="entry name" value="ASPERGILLOPEPSIN, PUTAITVE (AFU_ORTHOLOGUE AFUA_7G01200)"/>
    <property type="match status" value="1"/>
</dbReference>
<dbReference type="OrthoDB" id="2862635at2759"/>
<keyword evidence="3" id="KW-0430">Lectin</keyword>
<evidence type="ECO:0000256" key="2">
    <source>
        <dbReference type="SAM" id="SignalP"/>
    </source>
</evidence>
<keyword evidence="2" id="KW-0732">Signal</keyword>
<dbReference type="GO" id="GO:0006508">
    <property type="term" value="P:proteolysis"/>
    <property type="evidence" value="ECO:0007669"/>
    <property type="project" value="InterPro"/>
</dbReference>
<gene>
    <name evidence="3" type="ORF">NA56DRAFT_707213</name>
</gene>
<organism evidence="3 4">
    <name type="scientific">Hyaloscypha hepaticicola</name>
    <dbReference type="NCBI Taxonomy" id="2082293"/>
    <lineage>
        <taxon>Eukaryota</taxon>
        <taxon>Fungi</taxon>
        <taxon>Dikarya</taxon>
        <taxon>Ascomycota</taxon>
        <taxon>Pezizomycotina</taxon>
        <taxon>Leotiomycetes</taxon>
        <taxon>Helotiales</taxon>
        <taxon>Hyaloscyphaceae</taxon>
        <taxon>Hyaloscypha</taxon>
    </lineage>
</organism>
<dbReference type="EMBL" id="KZ613497">
    <property type="protein sequence ID" value="PMD17817.1"/>
    <property type="molecule type" value="Genomic_DNA"/>
</dbReference>
<name>A0A2J6PUW2_9HELO</name>
<sequence length="271" mass="28445">MKLTTLFTYTFFATSIFASPTSERWAKQQESRDLPGELFHVGSPVDFGNVTFAPAGGSNVATNNWAGAAYGSPPVAGQAYELVTGQFTVPTASGISSVVSIWVGIDGYGNNIAIQGGIYITTDANGAATYQSWSEWYPDAPVFYDQGTFAFSPGDVLIIGIAVSAGATTADFIIENQTTGINLDITFSTTNTANAAIGQTVEWIVERPGSLTLMNFGTVDFSNTVAQTASQGVDLSNADTLAIRRSPTDNIIIAQGVKTGSNSLTITYLGP</sequence>
<reference evidence="3 4" key="1">
    <citation type="submission" date="2016-05" db="EMBL/GenBank/DDBJ databases">
        <title>A degradative enzymes factory behind the ericoid mycorrhizal symbiosis.</title>
        <authorList>
            <consortium name="DOE Joint Genome Institute"/>
            <person name="Martino E."/>
            <person name="Morin E."/>
            <person name="Grelet G."/>
            <person name="Kuo A."/>
            <person name="Kohler A."/>
            <person name="Daghino S."/>
            <person name="Barry K."/>
            <person name="Choi C."/>
            <person name="Cichocki N."/>
            <person name="Clum A."/>
            <person name="Copeland A."/>
            <person name="Hainaut M."/>
            <person name="Haridas S."/>
            <person name="Labutti K."/>
            <person name="Lindquist E."/>
            <person name="Lipzen A."/>
            <person name="Khouja H.-R."/>
            <person name="Murat C."/>
            <person name="Ohm R."/>
            <person name="Olson A."/>
            <person name="Spatafora J."/>
            <person name="Veneault-Fourrey C."/>
            <person name="Henrissat B."/>
            <person name="Grigoriev I."/>
            <person name="Martin F."/>
            <person name="Perotto S."/>
        </authorList>
    </citation>
    <scope>NUCLEOTIDE SEQUENCE [LARGE SCALE GENOMIC DNA]</scope>
    <source>
        <strain evidence="3 4">UAMH 7357</strain>
    </source>
</reference>
<dbReference type="Proteomes" id="UP000235672">
    <property type="component" value="Unassembled WGS sequence"/>
</dbReference>
<dbReference type="InterPro" id="IPR013320">
    <property type="entry name" value="ConA-like_dom_sf"/>
</dbReference>
<feature type="chain" id="PRO_5014352287" evidence="2">
    <location>
        <begin position="19"/>
        <end position="271"/>
    </location>
</feature>